<dbReference type="Pfam" id="PF01729">
    <property type="entry name" value="QRPTase_C"/>
    <property type="match status" value="1"/>
</dbReference>
<dbReference type="InterPro" id="IPR013785">
    <property type="entry name" value="Aldolase_TIM"/>
</dbReference>
<evidence type="ECO:0000313" key="16">
    <source>
        <dbReference type="Proteomes" id="UP000215059"/>
    </source>
</evidence>
<dbReference type="Pfam" id="PF02749">
    <property type="entry name" value="QRPTase_N"/>
    <property type="match status" value="1"/>
</dbReference>
<dbReference type="GO" id="GO:0004514">
    <property type="term" value="F:nicotinate-nucleotide diphosphorylase (carboxylating) activity"/>
    <property type="evidence" value="ECO:0007669"/>
    <property type="project" value="UniProtKB-EC"/>
</dbReference>
<dbReference type="AlphaFoldDB" id="A0A235FAQ1"/>
<dbReference type="InterPro" id="IPR004393">
    <property type="entry name" value="NadC"/>
</dbReference>
<dbReference type="FunFam" id="3.20.20.70:FF:000030">
    <property type="entry name" value="Nicotinate-nucleotide pyrophosphorylase, carboxylating"/>
    <property type="match status" value="1"/>
</dbReference>
<dbReference type="Gene3D" id="3.90.1170.20">
    <property type="entry name" value="Quinolinate phosphoribosyl transferase, N-terminal domain"/>
    <property type="match status" value="1"/>
</dbReference>
<evidence type="ECO:0000256" key="1">
    <source>
        <dbReference type="ARBA" id="ARBA00003237"/>
    </source>
</evidence>
<evidence type="ECO:0000256" key="12">
    <source>
        <dbReference type="PIRNR" id="PIRNR006250"/>
    </source>
</evidence>
<evidence type="ECO:0000256" key="4">
    <source>
        <dbReference type="ARBA" id="ARBA00011218"/>
    </source>
</evidence>
<evidence type="ECO:0000313" key="15">
    <source>
        <dbReference type="EMBL" id="OYD58053.1"/>
    </source>
</evidence>
<evidence type="ECO:0000256" key="8">
    <source>
        <dbReference type="ARBA" id="ARBA00022679"/>
    </source>
</evidence>
<accession>A0A235FAQ1</accession>
<dbReference type="FunFam" id="3.90.1170.20:FF:000001">
    <property type="entry name" value="Nicotinate-nucleotide diphosphorylase (Carboxylating)"/>
    <property type="match status" value="1"/>
</dbReference>
<evidence type="ECO:0000256" key="10">
    <source>
        <dbReference type="ARBA" id="ARBA00047445"/>
    </source>
</evidence>
<dbReference type="NCBIfam" id="TIGR00078">
    <property type="entry name" value="nadC"/>
    <property type="match status" value="1"/>
</dbReference>
<comment type="catalytic activity">
    <reaction evidence="10">
        <text>nicotinate beta-D-ribonucleotide + CO2 + diphosphate = quinolinate + 5-phospho-alpha-D-ribose 1-diphosphate + 2 H(+)</text>
        <dbReference type="Rhea" id="RHEA:12733"/>
        <dbReference type="ChEBI" id="CHEBI:15378"/>
        <dbReference type="ChEBI" id="CHEBI:16526"/>
        <dbReference type="ChEBI" id="CHEBI:29959"/>
        <dbReference type="ChEBI" id="CHEBI:33019"/>
        <dbReference type="ChEBI" id="CHEBI:57502"/>
        <dbReference type="ChEBI" id="CHEBI:58017"/>
        <dbReference type="EC" id="2.4.2.19"/>
    </reaction>
</comment>
<sequence length="284" mass="30450">MNRLLLSEKLREFFIEDIGTGDLSASVLANQEIRASFIAKEDGVFCGKIIVLEGYRMLDSAIQITCLAEDGESVKAGSVLIEVSGPAEAILSGERVILNLVQRMSGIATETKRACVIAGDQVKIADTRKTVPGLRMFDKYAVKCGGGHNHRFGLYDGIMLKENHIAAAGGIMKAVSEAKEKSGHMQKIEVEIETYEQLSEAVKAGADIIMFDNVTPEVIANWLSIVPDHILTEASGGITLENLSMYAGSGVDVISLGYLTHSVKSLDISLVVKGAVKHDTAAVL</sequence>
<evidence type="ECO:0000256" key="2">
    <source>
        <dbReference type="ARBA" id="ARBA00004893"/>
    </source>
</evidence>
<dbReference type="GO" id="GO:0034213">
    <property type="term" value="P:quinolinate catabolic process"/>
    <property type="evidence" value="ECO:0007669"/>
    <property type="project" value="TreeGrafter"/>
</dbReference>
<evidence type="ECO:0000256" key="7">
    <source>
        <dbReference type="ARBA" id="ARBA00022676"/>
    </source>
</evidence>
<dbReference type="UniPathway" id="UPA00253">
    <property type="reaction ID" value="UER00331"/>
</dbReference>
<dbReference type="InterPro" id="IPR002638">
    <property type="entry name" value="Quinolinate_PRibosylTrfase_C"/>
</dbReference>
<keyword evidence="7 12" id="KW-0328">Glycosyltransferase</keyword>
<comment type="subunit">
    <text evidence="4">Hexamer formed by 3 homodimers.</text>
</comment>
<reference evidence="15 16" key="1">
    <citation type="submission" date="2017-07" db="EMBL/GenBank/DDBJ databases">
        <title>Fictibacillus sp. nov. GDSW-R2A3 Genome sequencing and assembly.</title>
        <authorList>
            <person name="Mayilraj S."/>
        </authorList>
    </citation>
    <scope>NUCLEOTIDE SEQUENCE [LARGE SCALE GENOMIC DNA]</scope>
    <source>
        <strain evidence="15 16">GDSW-R2A3</strain>
    </source>
</reference>
<evidence type="ECO:0000256" key="9">
    <source>
        <dbReference type="ARBA" id="ARBA00033102"/>
    </source>
</evidence>
<evidence type="ECO:0000256" key="11">
    <source>
        <dbReference type="ARBA" id="ARBA00069173"/>
    </source>
</evidence>
<dbReference type="InterPro" id="IPR027277">
    <property type="entry name" value="NadC/ModD"/>
</dbReference>
<dbReference type="EMBL" id="NOII01000002">
    <property type="protein sequence ID" value="OYD58053.1"/>
    <property type="molecule type" value="Genomic_DNA"/>
</dbReference>
<dbReference type="RefSeq" id="WP_094252094.1">
    <property type="nucleotide sequence ID" value="NZ_JBHLXL010000001.1"/>
</dbReference>
<comment type="caution">
    <text evidence="15">The sequence shown here is derived from an EMBL/GenBank/DDBJ whole genome shotgun (WGS) entry which is preliminary data.</text>
</comment>
<dbReference type="Proteomes" id="UP000215059">
    <property type="component" value="Unassembled WGS sequence"/>
</dbReference>
<evidence type="ECO:0000256" key="6">
    <source>
        <dbReference type="ARBA" id="ARBA00022642"/>
    </source>
</evidence>
<dbReference type="InterPro" id="IPR037128">
    <property type="entry name" value="Quinolinate_PRibosylTase_N_sf"/>
</dbReference>
<proteinExistence type="inferred from homology"/>
<protein>
    <recommendedName>
        <fullName evidence="11">Probable nicotinate-nucleotide pyrophosphorylase [carboxylating]</fullName>
        <ecNumber evidence="5">2.4.2.19</ecNumber>
    </recommendedName>
    <alternativeName>
        <fullName evidence="9">Quinolinate phosphoribosyltransferase [decarboxylating]</fullName>
    </alternativeName>
</protein>
<dbReference type="SUPFAM" id="SSF54675">
    <property type="entry name" value="Nicotinate/Quinolinate PRTase N-terminal domain-like"/>
    <property type="match status" value="1"/>
</dbReference>
<feature type="domain" description="Quinolinate phosphoribosyl transferase C-terminal" evidence="13">
    <location>
        <begin position="107"/>
        <end position="270"/>
    </location>
</feature>
<comment type="function">
    <text evidence="1">Involved in the catabolism of quinolinic acid (QA).</text>
</comment>
<feature type="domain" description="Quinolinate phosphoribosyl transferase N-terminal" evidence="14">
    <location>
        <begin position="27"/>
        <end position="105"/>
    </location>
</feature>
<evidence type="ECO:0000259" key="14">
    <source>
        <dbReference type="Pfam" id="PF02749"/>
    </source>
</evidence>
<dbReference type="CDD" id="cd01572">
    <property type="entry name" value="QPRTase"/>
    <property type="match status" value="1"/>
</dbReference>
<dbReference type="SUPFAM" id="SSF51690">
    <property type="entry name" value="Nicotinate/Quinolinate PRTase C-terminal domain-like"/>
    <property type="match status" value="1"/>
</dbReference>
<dbReference type="GO" id="GO:0005737">
    <property type="term" value="C:cytoplasm"/>
    <property type="evidence" value="ECO:0007669"/>
    <property type="project" value="TreeGrafter"/>
</dbReference>
<dbReference type="InterPro" id="IPR022412">
    <property type="entry name" value="Quinolinate_PRibosylTrfase_N"/>
</dbReference>
<comment type="similarity">
    <text evidence="3 12">Belongs to the NadC/ModD family.</text>
</comment>
<evidence type="ECO:0000256" key="5">
    <source>
        <dbReference type="ARBA" id="ARBA00011944"/>
    </source>
</evidence>
<keyword evidence="16" id="KW-1185">Reference proteome</keyword>
<organism evidence="15 16">
    <name type="scientific">Fictibacillus aquaticus</name>
    <dbReference type="NCBI Taxonomy" id="2021314"/>
    <lineage>
        <taxon>Bacteria</taxon>
        <taxon>Bacillati</taxon>
        <taxon>Bacillota</taxon>
        <taxon>Bacilli</taxon>
        <taxon>Bacillales</taxon>
        <taxon>Fictibacillaceae</taxon>
        <taxon>Fictibacillus</taxon>
    </lineage>
</organism>
<keyword evidence="8 12" id="KW-0808">Transferase</keyword>
<dbReference type="OrthoDB" id="9782546at2"/>
<dbReference type="EC" id="2.4.2.19" evidence="5"/>
<name>A0A235FAQ1_9BACL</name>
<dbReference type="PIRSF" id="PIRSF006250">
    <property type="entry name" value="NadC_ModD"/>
    <property type="match status" value="1"/>
</dbReference>
<evidence type="ECO:0000256" key="3">
    <source>
        <dbReference type="ARBA" id="ARBA00009400"/>
    </source>
</evidence>
<dbReference type="InterPro" id="IPR036068">
    <property type="entry name" value="Nicotinate_pribotase-like_C"/>
</dbReference>
<dbReference type="Gene3D" id="3.20.20.70">
    <property type="entry name" value="Aldolase class I"/>
    <property type="match status" value="1"/>
</dbReference>
<dbReference type="PANTHER" id="PTHR32179">
    <property type="entry name" value="NICOTINATE-NUCLEOTIDE PYROPHOSPHORYLASE [CARBOXYLATING]"/>
    <property type="match status" value="1"/>
</dbReference>
<dbReference type="PANTHER" id="PTHR32179:SF3">
    <property type="entry name" value="NICOTINATE-NUCLEOTIDE PYROPHOSPHORYLASE [CARBOXYLATING]"/>
    <property type="match status" value="1"/>
</dbReference>
<gene>
    <name evidence="15" type="ORF">CGZ90_09210</name>
</gene>
<evidence type="ECO:0000259" key="13">
    <source>
        <dbReference type="Pfam" id="PF01729"/>
    </source>
</evidence>
<keyword evidence="6" id="KW-0662">Pyridine nucleotide biosynthesis</keyword>
<dbReference type="GO" id="GO:0009435">
    <property type="term" value="P:NAD+ biosynthetic process"/>
    <property type="evidence" value="ECO:0007669"/>
    <property type="project" value="UniProtKB-UniPathway"/>
</dbReference>
<comment type="pathway">
    <text evidence="2">Cofactor biosynthesis; NAD(+) biosynthesis; nicotinate D-ribonucleotide from quinolinate: step 1/1.</text>
</comment>